<proteinExistence type="predicted"/>
<gene>
    <name evidence="1" type="ORF">ElyMa_000259600</name>
</gene>
<name>A0AAV4F491_9GAST</name>
<sequence>MCYLLPVISGPFPAALLPESDASAPGNDRYYAAVQPLSGGAPNTAIMTGISQVEPYSPSSAHLFASPISPRIGVIPKRAHQ</sequence>
<dbReference type="Proteomes" id="UP000762676">
    <property type="component" value="Unassembled WGS sequence"/>
</dbReference>
<dbReference type="AlphaFoldDB" id="A0AAV4F491"/>
<evidence type="ECO:0000313" key="2">
    <source>
        <dbReference type="Proteomes" id="UP000762676"/>
    </source>
</evidence>
<protein>
    <submittedName>
        <fullName evidence="1">Uncharacterized protein</fullName>
    </submittedName>
</protein>
<accession>A0AAV4F491</accession>
<comment type="caution">
    <text evidence="1">The sequence shown here is derived from an EMBL/GenBank/DDBJ whole genome shotgun (WGS) entry which is preliminary data.</text>
</comment>
<keyword evidence="2" id="KW-1185">Reference proteome</keyword>
<dbReference type="EMBL" id="BMAT01000538">
    <property type="protein sequence ID" value="GFR67815.1"/>
    <property type="molecule type" value="Genomic_DNA"/>
</dbReference>
<evidence type="ECO:0000313" key="1">
    <source>
        <dbReference type="EMBL" id="GFR67815.1"/>
    </source>
</evidence>
<organism evidence="1 2">
    <name type="scientific">Elysia marginata</name>
    <dbReference type="NCBI Taxonomy" id="1093978"/>
    <lineage>
        <taxon>Eukaryota</taxon>
        <taxon>Metazoa</taxon>
        <taxon>Spiralia</taxon>
        <taxon>Lophotrochozoa</taxon>
        <taxon>Mollusca</taxon>
        <taxon>Gastropoda</taxon>
        <taxon>Heterobranchia</taxon>
        <taxon>Euthyneura</taxon>
        <taxon>Panpulmonata</taxon>
        <taxon>Sacoglossa</taxon>
        <taxon>Placobranchoidea</taxon>
        <taxon>Plakobranchidae</taxon>
        <taxon>Elysia</taxon>
    </lineage>
</organism>
<reference evidence="1 2" key="1">
    <citation type="journal article" date="2021" name="Elife">
        <title>Chloroplast acquisition without the gene transfer in kleptoplastic sea slugs, Plakobranchus ocellatus.</title>
        <authorList>
            <person name="Maeda T."/>
            <person name="Takahashi S."/>
            <person name="Yoshida T."/>
            <person name="Shimamura S."/>
            <person name="Takaki Y."/>
            <person name="Nagai Y."/>
            <person name="Toyoda A."/>
            <person name="Suzuki Y."/>
            <person name="Arimoto A."/>
            <person name="Ishii H."/>
            <person name="Satoh N."/>
            <person name="Nishiyama T."/>
            <person name="Hasebe M."/>
            <person name="Maruyama T."/>
            <person name="Minagawa J."/>
            <person name="Obokata J."/>
            <person name="Shigenobu S."/>
        </authorList>
    </citation>
    <scope>NUCLEOTIDE SEQUENCE [LARGE SCALE GENOMIC DNA]</scope>
</reference>